<dbReference type="InterPro" id="IPR027944">
    <property type="entry name" value="SEO_C"/>
</dbReference>
<dbReference type="PANTHER" id="PTHR33232">
    <property type="entry name" value="PROTEIN SIEVE ELEMENT OCCLUSION B-LIKE"/>
    <property type="match status" value="1"/>
</dbReference>
<dbReference type="Pfam" id="PF14577">
    <property type="entry name" value="SEO_C"/>
    <property type="match status" value="1"/>
</dbReference>
<name>A0A2Z6NPV6_TRISU</name>
<protein>
    <recommendedName>
        <fullName evidence="5">Sieve element occlusion N-terminal domain-containing protein</fullName>
    </recommendedName>
</protein>
<reference evidence="4" key="1">
    <citation type="journal article" date="2017" name="Front. Plant Sci.">
        <title>Climate Clever Clovers: New Paradigm to Reduce the Environmental Footprint of Ruminants by Breeding Low Methanogenic Forages Utilizing Haplotype Variation.</title>
        <authorList>
            <person name="Kaur P."/>
            <person name="Appels R."/>
            <person name="Bayer P.E."/>
            <person name="Keeble-Gagnere G."/>
            <person name="Wang J."/>
            <person name="Hirakawa H."/>
            <person name="Shirasawa K."/>
            <person name="Vercoe P."/>
            <person name="Stefanova K."/>
            <person name="Durmic Z."/>
            <person name="Nichols P."/>
            <person name="Revell C."/>
            <person name="Isobe S.N."/>
            <person name="Edwards D."/>
            <person name="Erskine W."/>
        </authorList>
    </citation>
    <scope>NUCLEOTIDE SEQUENCE [LARGE SCALE GENOMIC DNA]</scope>
    <source>
        <strain evidence="4">cv. Daliak</strain>
    </source>
</reference>
<dbReference type="AlphaFoldDB" id="A0A2Z6NPV6"/>
<dbReference type="OrthoDB" id="1478893at2759"/>
<feature type="domain" description="Sieve element occlusion N-terminal" evidence="1">
    <location>
        <begin position="26"/>
        <end position="299"/>
    </location>
</feature>
<dbReference type="Proteomes" id="UP000242715">
    <property type="component" value="Unassembled WGS sequence"/>
</dbReference>
<dbReference type="EMBL" id="DF974201">
    <property type="protein sequence ID" value="GAU46334.1"/>
    <property type="molecule type" value="Genomic_DNA"/>
</dbReference>
<dbReference type="InterPro" id="IPR027942">
    <property type="entry name" value="SEO_N"/>
</dbReference>
<dbReference type="PANTHER" id="PTHR33232:SF18">
    <property type="entry name" value="PROTEIN SIEVE ELEMENT OCCLUSION B-LIKE"/>
    <property type="match status" value="1"/>
</dbReference>
<sequence>MASVVKKTLKNLLHSDEVENNPLTMTDEQILDQIYSTHVHNSDTKFDAASLFTLAHNTLARSTHIVDSVVQGTKVSLEHTDDKSLIPNFSSPLCTLKQISSELSCKPPSEETAHKTTLAILNKLSHYDWEAKAVLTLSAFALEFGEFWLLEQHLPTDPLAKSVAFLKRVPILTKPAAIQKHRQAITELNSLVKITVQVLEFILELDNLNERYDTKVVPALELAVEQIPVDVYWTIITIAAIVTQLDCLVTESEHKQELSHYGQKINIILSRLRKHITLARQQIDTAKYIQELKKLLQTPTEITVVLSFLIFPKGVPQLLYDGATKTTVDINVVLKKKNVYLFISTLDVTDEEITAVRTVYESIKTNEQYKIVWIPIVEGWNEQLHKKFEILKSKIPWYVVQNIENIAGFKFINEEWDFKKKATFVVFSPQGKVQHPNAFHLIKAYGIKAFPFTLEDEKRIQKERNWLVSVVGPIDRNIGTWIPGHVFEVPVVDQGKHIFYYGGHDKEWIQQFTKYATALSNDATIKEANISIELFYVNKEDKNLISRFWGGIESLFVTKIHKTTDVVTQEVQKLLSYKNETGWALLSKGPSVVLSGHGSTILKTVAEFEKWKDVAIKKGFEFAFTEYHTSVARVTHRCSHLEVPIVAGKLPETIKCPDCPSTMEIFISYKCCHNKTNANSKH</sequence>
<evidence type="ECO:0000313" key="3">
    <source>
        <dbReference type="EMBL" id="GAU46334.1"/>
    </source>
</evidence>
<dbReference type="Pfam" id="PF14576">
    <property type="entry name" value="SEO_N"/>
    <property type="match status" value="1"/>
</dbReference>
<evidence type="ECO:0008006" key="5">
    <source>
        <dbReference type="Google" id="ProtNLM"/>
    </source>
</evidence>
<gene>
    <name evidence="3" type="ORF">TSUD_28510</name>
</gene>
<evidence type="ECO:0000313" key="4">
    <source>
        <dbReference type="Proteomes" id="UP000242715"/>
    </source>
</evidence>
<accession>A0A2Z6NPV6</accession>
<dbReference type="InterPro" id="IPR039299">
    <property type="entry name" value="SEOA"/>
</dbReference>
<proteinExistence type="predicted"/>
<keyword evidence="4" id="KW-1185">Reference proteome</keyword>
<organism evidence="3 4">
    <name type="scientific">Trifolium subterraneum</name>
    <name type="common">Subterranean clover</name>
    <dbReference type="NCBI Taxonomy" id="3900"/>
    <lineage>
        <taxon>Eukaryota</taxon>
        <taxon>Viridiplantae</taxon>
        <taxon>Streptophyta</taxon>
        <taxon>Embryophyta</taxon>
        <taxon>Tracheophyta</taxon>
        <taxon>Spermatophyta</taxon>
        <taxon>Magnoliopsida</taxon>
        <taxon>eudicotyledons</taxon>
        <taxon>Gunneridae</taxon>
        <taxon>Pentapetalae</taxon>
        <taxon>rosids</taxon>
        <taxon>fabids</taxon>
        <taxon>Fabales</taxon>
        <taxon>Fabaceae</taxon>
        <taxon>Papilionoideae</taxon>
        <taxon>50 kb inversion clade</taxon>
        <taxon>NPAAA clade</taxon>
        <taxon>Hologalegina</taxon>
        <taxon>IRL clade</taxon>
        <taxon>Trifolieae</taxon>
        <taxon>Trifolium</taxon>
    </lineage>
</organism>
<evidence type="ECO:0000259" key="2">
    <source>
        <dbReference type="Pfam" id="PF14577"/>
    </source>
</evidence>
<feature type="domain" description="Sieve element occlusion C-terminal" evidence="2">
    <location>
        <begin position="541"/>
        <end position="673"/>
    </location>
</feature>
<evidence type="ECO:0000259" key="1">
    <source>
        <dbReference type="Pfam" id="PF14576"/>
    </source>
</evidence>
<dbReference type="GO" id="GO:0010088">
    <property type="term" value="P:phloem development"/>
    <property type="evidence" value="ECO:0007669"/>
    <property type="project" value="InterPro"/>
</dbReference>